<feature type="binding site" evidence="9">
    <location>
        <position position="89"/>
    </location>
    <ligand>
        <name>Mg(2+)</name>
        <dbReference type="ChEBI" id="CHEBI:18420"/>
        <label>1</label>
    </ligand>
</feature>
<gene>
    <name evidence="9" type="primary">cysQ</name>
    <name evidence="11" type="ORF">EV699_115102</name>
</gene>
<protein>
    <recommendedName>
        <fullName evidence="9">3'(2'),5'-bisphosphate nucleotidase CysQ</fullName>
        <ecNumber evidence="9">3.1.3.7</ecNumber>
    </recommendedName>
    <alternativeName>
        <fullName evidence="9">3'(2'),5-bisphosphonucleoside 3'(2')-phosphohydrolase</fullName>
    </alternativeName>
    <alternativeName>
        <fullName evidence="9">3'-phosphoadenosine 5'-phosphate phosphatase</fullName>
        <shortName evidence="9">PAP phosphatase</shortName>
    </alternativeName>
</protein>
<dbReference type="GO" id="GO:0000287">
    <property type="term" value="F:magnesium ion binding"/>
    <property type="evidence" value="ECO:0007669"/>
    <property type="project" value="UniProtKB-UniRule"/>
</dbReference>
<evidence type="ECO:0000256" key="9">
    <source>
        <dbReference type="HAMAP-Rule" id="MF_02095"/>
    </source>
</evidence>
<dbReference type="CDD" id="cd01638">
    <property type="entry name" value="CysQ"/>
    <property type="match status" value="1"/>
</dbReference>
<dbReference type="Gene3D" id="3.30.540.10">
    <property type="entry name" value="Fructose-1,6-Bisphosphatase, subunit A, domain 1"/>
    <property type="match status" value="1"/>
</dbReference>
<feature type="binding site" evidence="9">
    <location>
        <position position="214"/>
    </location>
    <ligand>
        <name>substrate</name>
    </ligand>
</feature>
<evidence type="ECO:0000256" key="6">
    <source>
        <dbReference type="ARBA" id="ARBA00022801"/>
    </source>
</evidence>
<dbReference type="HAMAP" id="MF_02095">
    <property type="entry name" value="CysQ"/>
    <property type="match status" value="1"/>
</dbReference>
<dbReference type="PROSITE" id="PS00630">
    <property type="entry name" value="IMP_2"/>
    <property type="match status" value="1"/>
</dbReference>
<evidence type="ECO:0000256" key="4">
    <source>
        <dbReference type="ARBA" id="ARBA00022519"/>
    </source>
</evidence>
<feature type="binding site" evidence="10">
    <location>
        <position position="92"/>
    </location>
    <ligand>
        <name>Mg(2+)</name>
        <dbReference type="ChEBI" id="CHEBI:18420"/>
        <label>1</label>
        <note>catalytic</note>
    </ligand>
</feature>
<evidence type="ECO:0000313" key="11">
    <source>
        <dbReference type="EMBL" id="TCO80324.1"/>
    </source>
</evidence>
<evidence type="ECO:0000313" key="12">
    <source>
        <dbReference type="Proteomes" id="UP000295765"/>
    </source>
</evidence>
<keyword evidence="4 9" id="KW-0997">Cell inner membrane</keyword>
<dbReference type="AlphaFoldDB" id="A0A4R2L1K2"/>
<dbReference type="SUPFAM" id="SSF56655">
    <property type="entry name" value="Carbohydrate phosphatase"/>
    <property type="match status" value="1"/>
</dbReference>
<keyword evidence="12" id="KW-1185">Reference proteome</keyword>
<dbReference type="InterPro" id="IPR000760">
    <property type="entry name" value="Inositol_monophosphatase-like"/>
</dbReference>
<dbReference type="InterPro" id="IPR006240">
    <property type="entry name" value="CysQ"/>
</dbReference>
<reference evidence="11 12" key="1">
    <citation type="submission" date="2019-03" db="EMBL/GenBank/DDBJ databases">
        <title>Genomic Encyclopedia of Type Strains, Phase IV (KMG-IV): sequencing the most valuable type-strain genomes for metagenomic binning, comparative biology and taxonomic classification.</title>
        <authorList>
            <person name="Goeker M."/>
        </authorList>
    </citation>
    <scope>NUCLEOTIDE SEQUENCE [LARGE SCALE GENOMIC DNA]</scope>
    <source>
        <strain evidence="11 12">DSM 25287</strain>
    </source>
</reference>
<feature type="binding site" evidence="10">
    <location>
        <position position="91"/>
    </location>
    <ligand>
        <name>Mg(2+)</name>
        <dbReference type="ChEBI" id="CHEBI:18420"/>
        <label>1</label>
        <note>catalytic</note>
    </ligand>
</feature>
<dbReference type="InterPro" id="IPR050725">
    <property type="entry name" value="CysQ/Inositol_MonoPase"/>
</dbReference>
<feature type="binding site" evidence="10">
    <location>
        <position position="89"/>
    </location>
    <ligand>
        <name>Mg(2+)</name>
        <dbReference type="ChEBI" id="CHEBI:18420"/>
        <label>1</label>
        <note>catalytic</note>
    </ligand>
</feature>
<comment type="catalytic activity">
    <reaction evidence="1 9">
        <text>adenosine 3',5'-bisphosphate + H2O = AMP + phosphate</text>
        <dbReference type="Rhea" id="RHEA:10040"/>
        <dbReference type="ChEBI" id="CHEBI:15377"/>
        <dbReference type="ChEBI" id="CHEBI:43474"/>
        <dbReference type="ChEBI" id="CHEBI:58343"/>
        <dbReference type="ChEBI" id="CHEBI:456215"/>
        <dbReference type="EC" id="3.1.3.7"/>
    </reaction>
</comment>
<dbReference type="PANTHER" id="PTHR43028:SF5">
    <property type="entry name" value="3'(2'),5'-BISPHOSPHATE NUCLEOTIDASE 1"/>
    <property type="match status" value="1"/>
</dbReference>
<comment type="cofactor">
    <cofactor evidence="9 10">
        <name>Mg(2+)</name>
        <dbReference type="ChEBI" id="CHEBI:18420"/>
    </cofactor>
</comment>
<feature type="binding site" evidence="10">
    <location>
        <position position="214"/>
    </location>
    <ligand>
        <name>Mg(2+)</name>
        <dbReference type="ChEBI" id="CHEBI:18420"/>
        <label>1</label>
        <note>catalytic</note>
    </ligand>
</feature>
<dbReference type="RefSeq" id="WP_132543947.1">
    <property type="nucleotide sequence ID" value="NZ_SLWY01000015.1"/>
</dbReference>
<dbReference type="EC" id="3.1.3.7" evidence="9"/>
<dbReference type="GO" id="GO:0008441">
    <property type="term" value="F:3'(2'),5'-bisphosphate nucleotidase activity"/>
    <property type="evidence" value="ECO:0007669"/>
    <property type="project" value="UniProtKB-UniRule"/>
</dbReference>
<dbReference type="OrthoDB" id="9785695at2"/>
<comment type="function">
    <text evidence="9">Converts adenosine-3',5'-bisphosphate (PAP) to AMP.</text>
</comment>
<evidence type="ECO:0000256" key="5">
    <source>
        <dbReference type="ARBA" id="ARBA00022723"/>
    </source>
</evidence>
<evidence type="ECO:0000256" key="10">
    <source>
        <dbReference type="PIRSR" id="PIRSR600760-2"/>
    </source>
</evidence>
<organism evidence="11 12">
    <name type="scientific">Plasticicumulans lactativorans</name>
    <dbReference type="NCBI Taxonomy" id="1133106"/>
    <lineage>
        <taxon>Bacteria</taxon>
        <taxon>Pseudomonadati</taxon>
        <taxon>Pseudomonadota</taxon>
        <taxon>Gammaproteobacteria</taxon>
        <taxon>Candidatus Competibacteraceae</taxon>
        <taxon>Plasticicumulans</taxon>
    </lineage>
</organism>
<keyword evidence="8 9" id="KW-0472">Membrane</keyword>
<dbReference type="InterPro" id="IPR020550">
    <property type="entry name" value="Inositol_monophosphatase_CS"/>
</dbReference>
<feature type="binding site" evidence="9">
    <location>
        <position position="214"/>
    </location>
    <ligand>
        <name>Mg(2+)</name>
        <dbReference type="ChEBI" id="CHEBI:18420"/>
        <label>2</label>
    </ligand>
</feature>
<name>A0A4R2L1K2_9GAMM</name>
<evidence type="ECO:0000256" key="2">
    <source>
        <dbReference type="ARBA" id="ARBA00005289"/>
    </source>
</evidence>
<feature type="binding site" evidence="9">
    <location>
        <position position="69"/>
    </location>
    <ligand>
        <name>substrate</name>
    </ligand>
</feature>
<keyword evidence="7 9" id="KW-0460">Magnesium</keyword>
<dbReference type="GO" id="GO:0046854">
    <property type="term" value="P:phosphatidylinositol phosphate biosynthetic process"/>
    <property type="evidence" value="ECO:0007669"/>
    <property type="project" value="InterPro"/>
</dbReference>
<dbReference type="FunFam" id="3.40.190.80:FF:000005">
    <property type="entry name" value="3'(2'),5'-bisphosphate nucleotidase CysQ"/>
    <property type="match status" value="1"/>
</dbReference>
<evidence type="ECO:0000256" key="8">
    <source>
        <dbReference type="ARBA" id="ARBA00023136"/>
    </source>
</evidence>
<dbReference type="EMBL" id="SLWY01000015">
    <property type="protein sequence ID" value="TCO80324.1"/>
    <property type="molecule type" value="Genomic_DNA"/>
</dbReference>
<dbReference type="GO" id="GO:0005886">
    <property type="term" value="C:plasma membrane"/>
    <property type="evidence" value="ECO:0007669"/>
    <property type="project" value="UniProtKB-SubCell"/>
</dbReference>
<feature type="binding site" evidence="9">
    <location>
        <position position="89"/>
    </location>
    <ligand>
        <name>Mg(2+)</name>
        <dbReference type="ChEBI" id="CHEBI:18420"/>
        <label>2</label>
    </ligand>
</feature>
<accession>A0A4R2L1K2</accession>
<keyword evidence="5 9" id="KW-0479">Metal-binding</keyword>
<comment type="similarity">
    <text evidence="2 9">Belongs to the inositol monophosphatase superfamily. CysQ family.</text>
</comment>
<evidence type="ECO:0000256" key="1">
    <source>
        <dbReference type="ARBA" id="ARBA00001625"/>
    </source>
</evidence>
<feature type="binding site" evidence="9">
    <location>
        <begin position="91"/>
        <end position="94"/>
    </location>
    <ligand>
        <name>substrate</name>
    </ligand>
</feature>
<evidence type="ECO:0000256" key="3">
    <source>
        <dbReference type="ARBA" id="ARBA00022475"/>
    </source>
</evidence>
<dbReference type="FunFam" id="3.30.540.10:FF:000007">
    <property type="entry name" value="3'(2'),5'-bisphosphate nucleotidase CysQ"/>
    <property type="match status" value="1"/>
</dbReference>
<evidence type="ECO:0000256" key="7">
    <source>
        <dbReference type="ARBA" id="ARBA00022842"/>
    </source>
</evidence>
<dbReference type="PROSITE" id="PS00629">
    <property type="entry name" value="IMP_1"/>
    <property type="match status" value="1"/>
</dbReference>
<keyword evidence="6 9" id="KW-0378">Hydrolase</keyword>
<feature type="binding site" evidence="9">
    <location>
        <position position="91"/>
    </location>
    <ligand>
        <name>Mg(2+)</name>
        <dbReference type="ChEBI" id="CHEBI:18420"/>
        <label>1</label>
    </ligand>
</feature>
<dbReference type="NCBIfam" id="TIGR01331">
    <property type="entry name" value="bisphos_cysQ"/>
    <property type="match status" value="1"/>
</dbReference>
<feature type="binding site" evidence="9">
    <location>
        <position position="92"/>
    </location>
    <ligand>
        <name>Mg(2+)</name>
        <dbReference type="ChEBI" id="CHEBI:18420"/>
        <label>2</label>
    </ligand>
</feature>
<dbReference type="PANTHER" id="PTHR43028">
    <property type="entry name" value="3'(2'),5'-BISPHOSPHATE NUCLEOTIDASE 1"/>
    <property type="match status" value="1"/>
</dbReference>
<dbReference type="PRINTS" id="PR00377">
    <property type="entry name" value="IMPHPHTASES"/>
</dbReference>
<dbReference type="GO" id="GO:0050427">
    <property type="term" value="P:3'-phosphoadenosine 5'-phosphosulfate metabolic process"/>
    <property type="evidence" value="ECO:0007669"/>
    <property type="project" value="TreeGrafter"/>
</dbReference>
<dbReference type="InterPro" id="IPR020583">
    <property type="entry name" value="Inositol_monoP_metal-BS"/>
</dbReference>
<comment type="caution">
    <text evidence="11">The sequence shown here is derived from an EMBL/GenBank/DDBJ whole genome shotgun (WGS) entry which is preliminary data.</text>
</comment>
<dbReference type="Gene3D" id="3.40.190.80">
    <property type="match status" value="1"/>
</dbReference>
<sequence>MLVEPAALLEAVKTVAAEAAHRIMVVYESAFEVHTKDDESPLTAADRAAHDAIVAGLKALTPEVPVLSEEGSQLSFAERSRWARYWLVDPLDGTKEFIKRNGEFTVNIALIEQHRPVLGVVHVPVTGECYFAARGFGAWREAPGVAAEPIRVRRCNHTVHVVGSRSHGSPEMDVFISNLGDHAFVAVGSSLKFCRVAEGKADLYPRLGPTSEWDTAAAQCVVEQAGGRVVTVDGAPLAYNTKASLLNPHFLVYGDLGRDWLAYLEPTV</sequence>
<feature type="binding site" evidence="9">
    <location>
        <position position="69"/>
    </location>
    <ligand>
        <name>Mg(2+)</name>
        <dbReference type="ChEBI" id="CHEBI:18420"/>
        <label>1</label>
    </ligand>
</feature>
<dbReference type="GO" id="GO:0000103">
    <property type="term" value="P:sulfate assimilation"/>
    <property type="evidence" value="ECO:0007669"/>
    <property type="project" value="TreeGrafter"/>
</dbReference>
<dbReference type="Proteomes" id="UP000295765">
    <property type="component" value="Unassembled WGS sequence"/>
</dbReference>
<keyword evidence="3 9" id="KW-1003">Cell membrane</keyword>
<feature type="binding site" evidence="10">
    <location>
        <position position="69"/>
    </location>
    <ligand>
        <name>Mg(2+)</name>
        <dbReference type="ChEBI" id="CHEBI:18420"/>
        <label>1</label>
        <note>catalytic</note>
    </ligand>
</feature>
<proteinExistence type="inferred from homology"/>
<comment type="subcellular location">
    <subcellularLocation>
        <location evidence="9">Cell inner membrane</location>
        <topology evidence="9">Peripheral membrane protein</topology>
        <orientation evidence="9">Cytoplasmic side</orientation>
    </subcellularLocation>
</comment>
<dbReference type="Pfam" id="PF00459">
    <property type="entry name" value="Inositol_P"/>
    <property type="match status" value="1"/>
</dbReference>